<name>A0ABS9CHH2_9BACT</name>
<sequence>MIRDMIKRLLFTVLWTTISMLTVHAQTGLEIDRAFTRYGHEKGCKMVEMYDARLRGYQLHVYKSLTYKTQGKAIDALLKTDRKRAKKIREVVEDGHITGGYYMMPTLPSGMERYILFSNAAGGRGALIYIEGNIKPDDIMKLCYTR</sequence>
<gene>
    <name evidence="1" type="ORF">I6E12_10345</name>
</gene>
<evidence type="ECO:0000313" key="2">
    <source>
        <dbReference type="Proteomes" id="UP001200470"/>
    </source>
</evidence>
<dbReference type="Proteomes" id="UP001200470">
    <property type="component" value="Unassembled WGS sequence"/>
</dbReference>
<reference evidence="1 2" key="1">
    <citation type="submission" date="2020-12" db="EMBL/GenBank/DDBJ databases">
        <title>Whole genome sequences of gut porcine anaerobes.</title>
        <authorList>
            <person name="Kubasova T."/>
            <person name="Jahodarova E."/>
            <person name="Rychlik I."/>
        </authorList>
    </citation>
    <scope>NUCLEOTIDE SEQUENCE [LARGE SCALE GENOMIC DNA]</scope>
    <source>
        <strain evidence="1 2">An925</strain>
    </source>
</reference>
<dbReference type="EMBL" id="JADYTN010000026">
    <property type="protein sequence ID" value="MCF2564508.1"/>
    <property type="molecule type" value="Genomic_DNA"/>
</dbReference>
<protein>
    <recommendedName>
        <fullName evidence="3">DUF4252 domain-containing protein</fullName>
    </recommendedName>
</protein>
<keyword evidence="2" id="KW-1185">Reference proteome</keyword>
<proteinExistence type="predicted"/>
<dbReference type="InterPro" id="IPR046090">
    <property type="entry name" value="DUF6108"/>
</dbReference>
<comment type="caution">
    <text evidence="1">The sequence shown here is derived from an EMBL/GenBank/DDBJ whole genome shotgun (WGS) entry which is preliminary data.</text>
</comment>
<organism evidence="1 2">
    <name type="scientific">Xylanibacter brevis</name>
    <dbReference type="NCBI Taxonomy" id="83231"/>
    <lineage>
        <taxon>Bacteria</taxon>
        <taxon>Pseudomonadati</taxon>
        <taxon>Bacteroidota</taxon>
        <taxon>Bacteroidia</taxon>
        <taxon>Bacteroidales</taxon>
        <taxon>Prevotellaceae</taxon>
        <taxon>Xylanibacter</taxon>
    </lineage>
</organism>
<dbReference type="Pfam" id="PF19603">
    <property type="entry name" value="DUF6108"/>
    <property type="match status" value="1"/>
</dbReference>
<evidence type="ECO:0000313" key="1">
    <source>
        <dbReference type="EMBL" id="MCF2564508.1"/>
    </source>
</evidence>
<evidence type="ECO:0008006" key="3">
    <source>
        <dbReference type="Google" id="ProtNLM"/>
    </source>
</evidence>
<accession>A0ABS9CHH2</accession>